<dbReference type="RefSeq" id="WP_138362304.1">
    <property type="nucleotide sequence ID" value="NZ_VCHQ01000026.1"/>
</dbReference>
<comment type="caution">
    <text evidence="1">The sequence shown here is derived from an EMBL/GenBank/DDBJ whole genome shotgun (WGS) entry which is preliminary data.</text>
</comment>
<dbReference type="Proteomes" id="UP000307430">
    <property type="component" value="Unassembled WGS sequence"/>
</dbReference>
<gene>
    <name evidence="1" type="ORF">FE839_18860</name>
</gene>
<dbReference type="Pfam" id="PF17001">
    <property type="entry name" value="T3SS_basalb_I"/>
    <property type="match status" value="1"/>
</dbReference>
<evidence type="ECO:0000313" key="2">
    <source>
        <dbReference type="Proteomes" id="UP000307430"/>
    </source>
</evidence>
<dbReference type="EMBL" id="VCHQ01000026">
    <property type="protein sequence ID" value="TLV11637.1"/>
    <property type="molecule type" value="Genomic_DNA"/>
</dbReference>
<accession>A0A5R9LEN2</accession>
<proteinExistence type="predicted"/>
<protein>
    <submittedName>
        <fullName evidence="1">Type III secretion system protein</fullName>
    </submittedName>
</protein>
<name>A0A5R9LEN2_9ENTR</name>
<dbReference type="InterPro" id="IPR012670">
    <property type="entry name" value="T3SS_YscI/HrpB"/>
</dbReference>
<sequence length="119" mass="12570">MKINAANAPSLTSMDITDTGSIASSSGDAAWFSAALRSQTRTASIDNQSWIDKLSSLSAAGSSQSNQADRALVKASRSLDPQSVMDANRTLSSYYLESLLNAKLVAKGVQSLEKLTNLQ</sequence>
<reference evidence="1 2" key="1">
    <citation type="submission" date="2019-05" db="EMBL/GenBank/DDBJ databases">
        <title>Genome sequence of Klebsiella sp strain TOUT106.</title>
        <authorList>
            <person name="Rahi P."/>
            <person name="Chaudhari D."/>
        </authorList>
    </citation>
    <scope>NUCLEOTIDE SEQUENCE [LARGE SCALE GENOMIC DNA]</scope>
    <source>
        <strain evidence="1 2">TOUT106</strain>
    </source>
</reference>
<keyword evidence="2" id="KW-1185">Reference proteome</keyword>
<evidence type="ECO:0000313" key="1">
    <source>
        <dbReference type="EMBL" id="TLV11637.1"/>
    </source>
</evidence>
<dbReference type="GO" id="GO:0030254">
    <property type="term" value="P:protein secretion by the type III secretion system"/>
    <property type="evidence" value="ECO:0007669"/>
    <property type="project" value="InterPro"/>
</dbReference>
<dbReference type="AlphaFoldDB" id="A0A5R9LEN2"/>
<organism evidence="1 2">
    <name type="scientific">Klebsiella indica</name>
    <dbReference type="NCBI Taxonomy" id="2582917"/>
    <lineage>
        <taxon>Bacteria</taxon>
        <taxon>Pseudomonadati</taxon>
        <taxon>Pseudomonadota</taxon>
        <taxon>Gammaproteobacteria</taxon>
        <taxon>Enterobacterales</taxon>
        <taxon>Enterobacteriaceae</taxon>
        <taxon>Klebsiella/Raoultella group</taxon>
        <taxon>Klebsiella</taxon>
    </lineage>
</organism>